<dbReference type="AlphaFoldDB" id="A0A0X8JMV4"/>
<accession>A0A0X8JMV4</accession>
<dbReference type="Gene3D" id="3.40.50.2000">
    <property type="entry name" value="Glycogen Phosphorylase B"/>
    <property type="match status" value="1"/>
</dbReference>
<organism evidence="2 3">
    <name type="scientific">Desulfomicrobium orale DSM 12838</name>
    <dbReference type="NCBI Taxonomy" id="888061"/>
    <lineage>
        <taxon>Bacteria</taxon>
        <taxon>Pseudomonadati</taxon>
        <taxon>Thermodesulfobacteriota</taxon>
        <taxon>Desulfovibrionia</taxon>
        <taxon>Desulfovibrionales</taxon>
        <taxon>Desulfomicrobiaceae</taxon>
        <taxon>Desulfomicrobium</taxon>
    </lineage>
</organism>
<feature type="domain" description="Spore protein YkvP/CgeB glycosyl transferase-like" evidence="1">
    <location>
        <begin position="83"/>
        <end position="157"/>
    </location>
</feature>
<dbReference type="KEGG" id="doa:AXF15_00130"/>
<name>A0A0X8JMV4_9BACT</name>
<dbReference type="EMBL" id="CP014230">
    <property type="protein sequence ID" value="AMD91675.1"/>
    <property type="molecule type" value="Genomic_DNA"/>
</dbReference>
<evidence type="ECO:0000313" key="2">
    <source>
        <dbReference type="EMBL" id="AMD91675.1"/>
    </source>
</evidence>
<dbReference type="STRING" id="888061.AXF15_00130"/>
<dbReference type="RefSeq" id="WP_066601563.1">
    <property type="nucleotide sequence ID" value="NZ_CP014230.1"/>
</dbReference>
<evidence type="ECO:0000313" key="3">
    <source>
        <dbReference type="Proteomes" id="UP000063964"/>
    </source>
</evidence>
<gene>
    <name evidence="2" type="ORF">AXF15_00130</name>
</gene>
<dbReference type="InterPro" id="IPR055259">
    <property type="entry name" value="YkvP/CgeB_Glyco_trans-like"/>
</dbReference>
<dbReference type="Proteomes" id="UP000063964">
    <property type="component" value="Chromosome"/>
</dbReference>
<sequence>MYHALPLIEARGHTIRLIRCAGSDHIFADAEIPALRERYVMDFSNTAPTELPTFLRMADVLVQPGTPDAFDDYRFPSKLPLFLASARPVVLPRTNIGAYLTDGHNCRHLEVNTPEAIAGHVADLLEHPGTAAHIGQNGRAFAREHFSWRNTAQKLLDFYTPAKPE</sequence>
<keyword evidence="3" id="KW-1185">Reference proteome</keyword>
<protein>
    <recommendedName>
        <fullName evidence="1">Spore protein YkvP/CgeB glycosyl transferase-like domain-containing protein</fullName>
    </recommendedName>
</protein>
<proteinExistence type="predicted"/>
<evidence type="ECO:0000259" key="1">
    <source>
        <dbReference type="Pfam" id="PF13524"/>
    </source>
</evidence>
<reference evidence="3" key="1">
    <citation type="submission" date="2016-02" db="EMBL/GenBank/DDBJ databases">
        <authorList>
            <person name="Holder M.E."/>
            <person name="Ajami N.J."/>
            <person name="Petrosino J.F."/>
        </authorList>
    </citation>
    <scope>NUCLEOTIDE SEQUENCE [LARGE SCALE GENOMIC DNA]</scope>
    <source>
        <strain evidence="3">DSM 12838</strain>
    </source>
</reference>
<dbReference type="Pfam" id="PF13524">
    <property type="entry name" value="Glyco_trans_1_2"/>
    <property type="match status" value="1"/>
</dbReference>
<dbReference type="SUPFAM" id="SSF53756">
    <property type="entry name" value="UDP-Glycosyltransferase/glycogen phosphorylase"/>
    <property type="match status" value="1"/>
</dbReference>
<dbReference type="OrthoDB" id="9816424at2"/>